<dbReference type="RefSeq" id="WP_326505078.1">
    <property type="nucleotide sequence ID" value="NZ_JAWIIV010000002.1"/>
</dbReference>
<protein>
    <submittedName>
        <fullName evidence="10">Branched-chain amino acid ABC transporter permease</fullName>
    </submittedName>
</protein>
<dbReference type="Proteomes" id="UP001352263">
    <property type="component" value="Unassembled WGS sequence"/>
</dbReference>
<evidence type="ECO:0000256" key="7">
    <source>
        <dbReference type="ARBA" id="ARBA00023136"/>
    </source>
</evidence>
<evidence type="ECO:0000256" key="9">
    <source>
        <dbReference type="SAM" id="Phobius"/>
    </source>
</evidence>
<dbReference type="EMBL" id="JAWIIV010000002">
    <property type="protein sequence ID" value="MEC4718329.1"/>
    <property type="molecule type" value="Genomic_DNA"/>
</dbReference>
<feature type="transmembrane region" description="Helical" evidence="9">
    <location>
        <begin position="6"/>
        <end position="29"/>
    </location>
</feature>
<dbReference type="InterPro" id="IPR052157">
    <property type="entry name" value="BCAA_transport_permease"/>
</dbReference>
<evidence type="ECO:0000313" key="11">
    <source>
        <dbReference type="Proteomes" id="UP001352263"/>
    </source>
</evidence>
<comment type="similarity">
    <text evidence="8">Belongs to the binding-protein-dependent transport system permease family. LivHM subfamily.</text>
</comment>
<feature type="transmembrane region" description="Helical" evidence="9">
    <location>
        <begin position="270"/>
        <end position="289"/>
    </location>
</feature>
<keyword evidence="3" id="KW-1003">Cell membrane</keyword>
<dbReference type="PANTHER" id="PTHR11795">
    <property type="entry name" value="BRANCHED-CHAIN AMINO ACID TRANSPORT SYSTEM PERMEASE PROTEIN LIVH"/>
    <property type="match status" value="1"/>
</dbReference>
<reference evidence="10 11" key="1">
    <citation type="submission" date="2023-10" db="EMBL/GenBank/DDBJ databases">
        <title>Noviherbaspirillum sp. CPCC 100848 genome assembly.</title>
        <authorList>
            <person name="Li X.Y."/>
            <person name="Fang X.M."/>
        </authorList>
    </citation>
    <scope>NUCLEOTIDE SEQUENCE [LARGE SCALE GENOMIC DNA]</scope>
    <source>
        <strain evidence="10 11">CPCC 100848</strain>
    </source>
</reference>
<feature type="transmembrane region" description="Helical" evidence="9">
    <location>
        <begin position="41"/>
        <end position="59"/>
    </location>
</feature>
<keyword evidence="6 9" id="KW-1133">Transmembrane helix</keyword>
<feature type="transmembrane region" description="Helical" evidence="9">
    <location>
        <begin position="65"/>
        <end position="86"/>
    </location>
</feature>
<evidence type="ECO:0000256" key="4">
    <source>
        <dbReference type="ARBA" id="ARBA00022692"/>
    </source>
</evidence>
<evidence type="ECO:0000256" key="8">
    <source>
        <dbReference type="ARBA" id="ARBA00037998"/>
    </source>
</evidence>
<evidence type="ECO:0000256" key="2">
    <source>
        <dbReference type="ARBA" id="ARBA00022448"/>
    </source>
</evidence>
<keyword evidence="2" id="KW-0813">Transport</keyword>
<evidence type="ECO:0000256" key="5">
    <source>
        <dbReference type="ARBA" id="ARBA00022970"/>
    </source>
</evidence>
<feature type="transmembrane region" description="Helical" evidence="9">
    <location>
        <begin position="146"/>
        <end position="165"/>
    </location>
</feature>
<keyword evidence="11" id="KW-1185">Reference proteome</keyword>
<dbReference type="Pfam" id="PF02653">
    <property type="entry name" value="BPD_transp_2"/>
    <property type="match status" value="1"/>
</dbReference>
<comment type="subcellular location">
    <subcellularLocation>
        <location evidence="1">Cell membrane</location>
        <topology evidence="1">Multi-pass membrane protein</topology>
    </subcellularLocation>
</comment>
<comment type="caution">
    <text evidence="10">The sequence shown here is derived from an EMBL/GenBank/DDBJ whole genome shotgun (WGS) entry which is preliminary data.</text>
</comment>
<dbReference type="PANTHER" id="PTHR11795:SF442">
    <property type="entry name" value="ABC TRANSPORTER ATP-BINDING PROTEIN"/>
    <property type="match status" value="1"/>
</dbReference>
<dbReference type="InterPro" id="IPR001851">
    <property type="entry name" value="ABC_transp_permease"/>
</dbReference>
<proteinExistence type="inferred from homology"/>
<name>A0ABU6J3W2_9BURK</name>
<keyword evidence="4 9" id="KW-0812">Transmembrane</keyword>
<gene>
    <name evidence="10" type="ORF">RY831_04160</name>
</gene>
<accession>A0ABU6J3W2</accession>
<dbReference type="CDD" id="cd06582">
    <property type="entry name" value="TM_PBP1_LivH_like"/>
    <property type="match status" value="1"/>
</dbReference>
<keyword evidence="5" id="KW-0029">Amino-acid transport</keyword>
<organism evidence="10 11">
    <name type="scientific">Noviherbaspirillum album</name>
    <dbReference type="NCBI Taxonomy" id="3080276"/>
    <lineage>
        <taxon>Bacteria</taxon>
        <taxon>Pseudomonadati</taxon>
        <taxon>Pseudomonadota</taxon>
        <taxon>Betaproteobacteria</taxon>
        <taxon>Burkholderiales</taxon>
        <taxon>Oxalobacteraceae</taxon>
        <taxon>Noviherbaspirillum</taxon>
    </lineage>
</organism>
<feature type="transmembrane region" description="Helical" evidence="9">
    <location>
        <begin position="194"/>
        <end position="214"/>
    </location>
</feature>
<feature type="transmembrane region" description="Helical" evidence="9">
    <location>
        <begin position="98"/>
        <end position="119"/>
    </location>
</feature>
<evidence type="ECO:0000256" key="3">
    <source>
        <dbReference type="ARBA" id="ARBA00022475"/>
    </source>
</evidence>
<evidence type="ECO:0000256" key="6">
    <source>
        <dbReference type="ARBA" id="ARBA00022989"/>
    </source>
</evidence>
<evidence type="ECO:0000313" key="10">
    <source>
        <dbReference type="EMBL" id="MEC4718329.1"/>
    </source>
</evidence>
<sequence length="293" mass="31295">MSSILNILLAGVFHAATLFLVTAGLQLIFGVQRILNLACGSIYALGAYVGITLTTWALANGLPPYLFPLVLLVAGLVSGLIGIPLERLIRSVYRRPEAFQLLLTFSLILIFQDVIWFFWGAEPQQLSNLTMTYGTISVMGVTMPTYNIMLIAVAVLFAIGLNYYLNATRSGKILRATAENHETGAAMAIDVKRVYVWVFTLGTTLGTLGGALVIPTTAATLQMGVELVVEAFAVIVLGGLGSMKGAIVGALIVGVIRAIALFVYPEVEVLAIYAIVLAVLIWKPSGLYGKVEA</sequence>
<keyword evidence="7 9" id="KW-0472">Membrane</keyword>
<evidence type="ECO:0000256" key="1">
    <source>
        <dbReference type="ARBA" id="ARBA00004651"/>
    </source>
</evidence>